<dbReference type="PANTHER" id="PTHR47331">
    <property type="entry name" value="PHD-TYPE DOMAIN-CONTAINING PROTEIN"/>
    <property type="match status" value="1"/>
</dbReference>
<dbReference type="EMBL" id="BMAV01014399">
    <property type="protein sequence ID" value="GFY62763.1"/>
    <property type="molecule type" value="Genomic_DNA"/>
</dbReference>
<dbReference type="GO" id="GO:0003676">
    <property type="term" value="F:nucleic acid binding"/>
    <property type="evidence" value="ECO:0007669"/>
    <property type="project" value="InterPro"/>
</dbReference>
<protein>
    <submittedName>
        <fullName evidence="3">Integrase catalytic domain-containing protein</fullName>
    </submittedName>
</protein>
<feature type="compositionally biased region" description="Polar residues" evidence="1">
    <location>
        <begin position="21"/>
        <end position="30"/>
    </location>
</feature>
<comment type="caution">
    <text evidence="3">The sequence shown here is derived from an EMBL/GenBank/DDBJ whole genome shotgun (WGS) entry which is preliminary data.</text>
</comment>
<feature type="domain" description="Integrase catalytic" evidence="2">
    <location>
        <begin position="66"/>
        <end position="198"/>
    </location>
</feature>
<sequence>MPSTSGYNLRPRRGAKVESRPANQKRTQQGGPVRSSGSREKKQYRPYAEYQRRCQRFKVKAISSEPASLPLVGLADCVAFDIVGIDLPGPLFLKSREKVWIALFTCANFHDIHLELVNSLTAESFLLSVRRFIARRGRPRTTYNDNGTNFRGASNDLSKLDWDKIMRETMTNKILWKFIPPSAAWWGGWWERLVRIVK</sequence>
<dbReference type="InterPro" id="IPR012337">
    <property type="entry name" value="RNaseH-like_sf"/>
</dbReference>
<dbReference type="InterPro" id="IPR036397">
    <property type="entry name" value="RNaseH_sf"/>
</dbReference>
<dbReference type="InterPro" id="IPR001584">
    <property type="entry name" value="Integrase_cat-core"/>
</dbReference>
<dbReference type="Proteomes" id="UP000886998">
    <property type="component" value="Unassembled WGS sequence"/>
</dbReference>
<dbReference type="AlphaFoldDB" id="A0A8X7CB07"/>
<dbReference type="GO" id="GO:0015074">
    <property type="term" value="P:DNA integration"/>
    <property type="evidence" value="ECO:0007669"/>
    <property type="project" value="InterPro"/>
</dbReference>
<dbReference type="PANTHER" id="PTHR47331:SF1">
    <property type="entry name" value="GAG-LIKE PROTEIN"/>
    <property type="match status" value="1"/>
</dbReference>
<accession>A0A8X7CB07</accession>
<organism evidence="3 4">
    <name type="scientific">Trichonephila inaurata madagascariensis</name>
    <dbReference type="NCBI Taxonomy" id="2747483"/>
    <lineage>
        <taxon>Eukaryota</taxon>
        <taxon>Metazoa</taxon>
        <taxon>Ecdysozoa</taxon>
        <taxon>Arthropoda</taxon>
        <taxon>Chelicerata</taxon>
        <taxon>Arachnida</taxon>
        <taxon>Araneae</taxon>
        <taxon>Araneomorphae</taxon>
        <taxon>Entelegynae</taxon>
        <taxon>Araneoidea</taxon>
        <taxon>Nephilidae</taxon>
        <taxon>Trichonephila</taxon>
        <taxon>Trichonephila inaurata</taxon>
    </lineage>
</organism>
<evidence type="ECO:0000256" key="1">
    <source>
        <dbReference type="SAM" id="MobiDB-lite"/>
    </source>
</evidence>
<keyword evidence="4" id="KW-1185">Reference proteome</keyword>
<dbReference type="OrthoDB" id="5967017at2759"/>
<dbReference type="SUPFAM" id="SSF53098">
    <property type="entry name" value="Ribonuclease H-like"/>
    <property type="match status" value="1"/>
</dbReference>
<evidence type="ECO:0000313" key="4">
    <source>
        <dbReference type="Proteomes" id="UP000886998"/>
    </source>
</evidence>
<dbReference type="Gene3D" id="3.30.420.10">
    <property type="entry name" value="Ribonuclease H-like superfamily/Ribonuclease H"/>
    <property type="match status" value="1"/>
</dbReference>
<proteinExistence type="predicted"/>
<reference evidence="3" key="1">
    <citation type="submission" date="2020-08" db="EMBL/GenBank/DDBJ databases">
        <title>Multicomponent nature underlies the extraordinary mechanical properties of spider dragline silk.</title>
        <authorList>
            <person name="Kono N."/>
            <person name="Nakamura H."/>
            <person name="Mori M."/>
            <person name="Yoshida Y."/>
            <person name="Ohtoshi R."/>
            <person name="Malay A.D."/>
            <person name="Moran D.A.P."/>
            <person name="Tomita M."/>
            <person name="Numata K."/>
            <person name="Arakawa K."/>
        </authorList>
    </citation>
    <scope>NUCLEOTIDE SEQUENCE</scope>
</reference>
<evidence type="ECO:0000313" key="3">
    <source>
        <dbReference type="EMBL" id="GFY62763.1"/>
    </source>
</evidence>
<feature type="region of interest" description="Disordered" evidence="1">
    <location>
        <begin position="1"/>
        <end position="45"/>
    </location>
</feature>
<evidence type="ECO:0000259" key="2">
    <source>
        <dbReference type="PROSITE" id="PS50994"/>
    </source>
</evidence>
<name>A0A8X7CB07_9ARAC</name>
<gene>
    <name evidence="3" type="primary">AVEN_158122_1</name>
    <name evidence="3" type="ORF">TNIN_104041</name>
</gene>
<dbReference type="PROSITE" id="PS50994">
    <property type="entry name" value="INTEGRASE"/>
    <property type="match status" value="1"/>
</dbReference>